<keyword evidence="9 17" id="KW-1133">Transmembrane helix</keyword>
<dbReference type="InterPro" id="IPR005821">
    <property type="entry name" value="Ion_trans_dom"/>
</dbReference>
<gene>
    <name evidence="19" type="ORF">PUNSTDRAFT_128445</name>
</gene>
<dbReference type="Gene3D" id="1.10.287.70">
    <property type="match status" value="4"/>
</dbReference>
<accession>R7S2U2</accession>
<evidence type="ECO:0000313" key="20">
    <source>
        <dbReference type="Proteomes" id="UP000054196"/>
    </source>
</evidence>
<dbReference type="GO" id="GO:0005891">
    <property type="term" value="C:voltage-gated calcium channel complex"/>
    <property type="evidence" value="ECO:0007669"/>
    <property type="project" value="TreeGrafter"/>
</dbReference>
<keyword evidence="11 17" id="KW-0472">Membrane</keyword>
<feature type="transmembrane region" description="Helical" evidence="17">
    <location>
        <begin position="1342"/>
        <end position="1368"/>
    </location>
</feature>
<evidence type="ECO:0000256" key="17">
    <source>
        <dbReference type="SAM" id="Phobius"/>
    </source>
</evidence>
<evidence type="ECO:0000256" key="6">
    <source>
        <dbReference type="ARBA" id="ARBA00022692"/>
    </source>
</evidence>
<feature type="domain" description="Ion transport" evidence="18">
    <location>
        <begin position="1120"/>
        <end position="1372"/>
    </location>
</feature>
<feature type="compositionally biased region" description="Polar residues" evidence="16">
    <location>
        <begin position="1901"/>
        <end position="1913"/>
    </location>
</feature>
<dbReference type="SUPFAM" id="SSF81324">
    <property type="entry name" value="Voltage-gated potassium channels"/>
    <property type="match status" value="4"/>
</dbReference>
<protein>
    <recommendedName>
        <fullName evidence="15">Calcium-channel protein CCH1</fullName>
    </recommendedName>
</protein>
<feature type="transmembrane region" description="Helical" evidence="17">
    <location>
        <begin position="199"/>
        <end position="223"/>
    </location>
</feature>
<dbReference type="GO" id="GO:0098703">
    <property type="term" value="P:calcium ion import across plasma membrane"/>
    <property type="evidence" value="ECO:0007669"/>
    <property type="project" value="TreeGrafter"/>
</dbReference>
<comment type="subcellular location">
    <subcellularLocation>
        <location evidence="1">Cell membrane</location>
        <topology evidence="1">Multi-pass membrane protein</topology>
    </subcellularLocation>
</comment>
<evidence type="ECO:0000256" key="1">
    <source>
        <dbReference type="ARBA" id="ARBA00004651"/>
    </source>
</evidence>
<evidence type="ECO:0000256" key="12">
    <source>
        <dbReference type="ARBA" id="ARBA00023180"/>
    </source>
</evidence>
<keyword evidence="20" id="KW-1185">Reference proteome</keyword>
<evidence type="ECO:0000256" key="11">
    <source>
        <dbReference type="ARBA" id="ARBA00023136"/>
    </source>
</evidence>
<feature type="transmembrane region" description="Helical" evidence="17">
    <location>
        <begin position="158"/>
        <end position="179"/>
    </location>
</feature>
<evidence type="ECO:0000256" key="5">
    <source>
        <dbReference type="ARBA" id="ARBA00022673"/>
    </source>
</evidence>
<keyword evidence="2" id="KW-0813">Transport</keyword>
<feature type="transmembrane region" description="Helical" evidence="17">
    <location>
        <begin position="677"/>
        <end position="699"/>
    </location>
</feature>
<evidence type="ECO:0000256" key="4">
    <source>
        <dbReference type="ARBA" id="ARBA00022568"/>
    </source>
</evidence>
<keyword evidence="3" id="KW-1003">Cell membrane</keyword>
<dbReference type="FunFam" id="1.20.120.350:FF:000079">
    <property type="entry name" value="Calcium channel subunit Cch1"/>
    <property type="match status" value="1"/>
</dbReference>
<feature type="transmembrane region" description="Helical" evidence="17">
    <location>
        <begin position="569"/>
        <end position="595"/>
    </location>
</feature>
<dbReference type="eggNOG" id="KOG2301">
    <property type="taxonomic scope" value="Eukaryota"/>
</dbReference>
<dbReference type="HOGENOM" id="CLU_000443_1_0_1"/>
<evidence type="ECO:0000256" key="15">
    <source>
        <dbReference type="ARBA" id="ARBA00067459"/>
    </source>
</evidence>
<evidence type="ECO:0000256" key="14">
    <source>
        <dbReference type="ARBA" id="ARBA00061395"/>
    </source>
</evidence>
<feature type="transmembrane region" description="Helical" evidence="17">
    <location>
        <begin position="1088"/>
        <end position="1108"/>
    </location>
</feature>
<evidence type="ECO:0000256" key="16">
    <source>
        <dbReference type="SAM" id="MobiDB-lite"/>
    </source>
</evidence>
<keyword evidence="8" id="KW-0851">Voltage-gated channel</keyword>
<dbReference type="PANTHER" id="PTHR45628">
    <property type="entry name" value="VOLTAGE-DEPENDENT CALCIUM CHANNEL TYPE A SUBUNIT ALPHA-1"/>
    <property type="match status" value="1"/>
</dbReference>
<dbReference type="PANTHER" id="PTHR45628:SF7">
    <property type="entry name" value="VOLTAGE-DEPENDENT CALCIUM CHANNEL TYPE A SUBUNIT ALPHA-1"/>
    <property type="match status" value="1"/>
</dbReference>
<proteinExistence type="inferred from homology"/>
<feature type="transmembrane region" description="Helical" evidence="17">
    <location>
        <begin position="765"/>
        <end position="786"/>
    </location>
</feature>
<feature type="transmembrane region" description="Helical" evidence="17">
    <location>
        <begin position="1423"/>
        <end position="1443"/>
    </location>
</feature>
<keyword evidence="12" id="KW-0325">Glycoprotein</keyword>
<evidence type="ECO:0000259" key="18">
    <source>
        <dbReference type="Pfam" id="PF00520"/>
    </source>
</evidence>
<keyword evidence="13" id="KW-0407">Ion channel</keyword>
<feature type="region of interest" description="Disordered" evidence="16">
    <location>
        <begin position="1"/>
        <end position="64"/>
    </location>
</feature>
<dbReference type="OMA" id="TLFIAWN"/>
<feature type="transmembrane region" description="Helical" evidence="17">
    <location>
        <begin position="437"/>
        <end position="461"/>
    </location>
</feature>
<feature type="domain" description="Ion transport" evidence="18">
    <location>
        <begin position="651"/>
        <end position="878"/>
    </location>
</feature>
<dbReference type="Gene3D" id="1.20.120.350">
    <property type="entry name" value="Voltage-gated potassium channels. Chain C"/>
    <property type="match status" value="5"/>
</dbReference>
<reference evidence="20" key="1">
    <citation type="journal article" date="2012" name="Science">
        <title>The Paleozoic origin of enzymatic lignin decomposition reconstructed from 31 fungal genomes.</title>
        <authorList>
            <person name="Floudas D."/>
            <person name="Binder M."/>
            <person name="Riley R."/>
            <person name="Barry K."/>
            <person name="Blanchette R.A."/>
            <person name="Henrissat B."/>
            <person name="Martinez A.T."/>
            <person name="Otillar R."/>
            <person name="Spatafora J.W."/>
            <person name="Yadav J.S."/>
            <person name="Aerts A."/>
            <person name="Benoit I."/>
            <person name="Boyd A."/>
            <person name="Carlson A."/>
            <person name="Copeland A."/>
            <person name="Coutinho P.M."/>
            <person name="de Vries R.P."/>
            <person name="Ferreira P."/>
            <person name="Findley K."/>
            <person name="Foster B."/>
            <person name="Gaskell J."/>
            <person name="Glotzer D."/>
            <person name="Gorecki P."/>
            <person name="Heitman J."/>
            <person name="Hesse C."/>
            <person name="Hori C."/>
            <person name="Igarashi K."/>
            <person name="Jurgens J.A."/>
            <person name="Kallen N."/>
            <person name="Kersten P."/>
            <person name="Kohler A."/>
            <person name="Kuees U."/>
            <person name="Kumar T.K.A."/>
            <person name="Kuo A."/>
            <person name="LaButti K."/>
            <person name="Larrondo L.F."/>
            <person name="Lindquist E."/>
            <person name="Ling A."/>
            <person name="Lombard V."/>
            <person name="Lucas S."/>
            <person name="Lundell T."/>
            <person name="Martin R."/>
            <person name="McLaughlin D.J."/>
            <person name="Morgenstern I."/>
            <person name="Morin E."/>
            <person name="Murat C."/>
            <person name="Nagy L.G."/>
            <person name="Nolan M."/>
            <person name="Ohm R.A."/>
            <person name="Patyshakuliyeva A."/>
            <person name="Rokas A."/>
            <person name="Ruiz-Duenas F.J."/>
            <person name="Sabat G."/>
            <person name="Salamov A."/>
            <person name="Samejima M."/>
            <person name="Schmutz J."/>
            <person name="Slot J.C."/>
            <person name="St John F."/>
            <person name="Stenlid J."/>
            <person name="Sun H."/>
            <person name="Sun S."/>
            <person name="Syed K."/>
            <person name="Tsang A."/>
            <person name="Wiebenga A."/>
            <person name="Young D."/>
            <person name="Pisabarro A."/>
            <person name="Eastwood D.C."/>
            <person name="Martin F."/>
            <person name="Cullen D."/>
            <person name="Grigoriev I.V."/>
            <person name="Hibbett D.S."/>
        </authorList>
    </citation>
    <scope>NUCLEOTIDE SEQUENCE [LARGE SCALE GENOMIC DNA]</scope>
    <source>
        <strain evidence="20">HHB-11173 SS5</strain>
    </source>
</reference>
<dbReference type="InterPro" id="IPR027359">
    <property type="entry name" value="Volt_channel_dom_sf"/>
</dbReference>
<feature type="region of interest" description="Disordered" evidence="16">
    <location>
        <begin position="1858"/>
        <end position="1918"/>
    </location>
</feature>
<keyword evidence="4" id="KW-0109">Calcium transport</keyword>
<dbReference type="FunFam" id="1.10.287.70:FF:000093">
    <property type="entry name" value="Calcium channel subunit Cch1"/>
    <property type="match status" value="1"/>
</dbReference>
<feature type="transmembrane region" description="Helical" evidence="17">
    <location>
        <begin position="1217"/>
        <end position="1237"/>
    </location>
</feature>
<dbReference type="RefSeq" id="XP_007388583.1">
    <property type="nucleotide sequence ID" value="XM_007388521.1"/>
</dbReference>
<sequence>MSRDVDTSDDLREDDEAHLTANMSRQGSSAGHEGAHTSTPHSRKRTIRYSATPSPGRKAGGRLKTVSRSLRRASLRVVNLAGMGLEDHGSSIASSREKGKERMGEEYNEIQQEEEEEELPDLARTLPVRGRTLGFLGPDSKLRLAMYRMLVSKWTEPVILLLIIANAIILTIQSSRSLTLPDDGVPLRVKGYFHTWEDYALFVLFILFTLEAFARICVSGFLLDPEIPVTSMFSTTLSSAQPMSSANATLSRQNSLRQGRKPGIGPRLLSWLQTLSSALRRPFALAHHSSREISSASASSPPNHNRTETTTTLFKSPIVEKAISGTQEAYAHMRQGSTYAANVMQSDKSEMLSLPFRLSVKRAHDVTRRNLPYLRHSWNRIDFVAVVSFWVTFALATFGIEHGSHHIGAFRAMSVLRCARLLAITSGTTTIMRSLKIALPLLTSVAYFVVFAILLFSIIGVQTFQGSFRRTCYLLPTQGEAELQIDSQTCGGYIDNTTLETRPFIRSDNTTGEIKGYICPLGQICLEGPNADGNAQSFDTIYYAILQVVIIASANGWSPLMYGIIDSEYFASCFFFIIAILVLNFWLINLFVAVITNTFSAIRADTNKSAFGAAPLGPIRDDDDDIYVPPNATRLPRNHYMKEWYEKLRYIWVAFALASIVLQATRTTDVAQTHKRVLDLGELVITGLFDVEIIIRFLIELPDWRNFFRHGNNWLDLVLAIGCSIIQIPVIRRSGAYPWLTAFQVMRFYRVILEVPRMKPLMLSVFGNMYGLVNMTLFLLLVNYLAALVTIQLLRGDLSASATMNFGQVFNAFLGVYQVFSSENWTDVLFGAISAELPLGQAVLVAIFVAGWFLFANFIVLQMFIAVINENFDVAEEAKKSRQAAQYSAKQQPQQARSAWVRWLNPYRWLKPSPKAIAVENLPSNLILPMQKALVQDYSSSGLTRRGSAGRVIVSGRGAGAYGTRLFLWLEQLFTGRSQSNDIPLAALREPRHDSLFSQNVDNEELDRHFETLAMVRSEAASSGETEDAFYERRARKADFIRDHPTYDRTFWIFSQKNPLRRMCQRLVYPANGERIFGLPPSPVAHTILQVILLLAVIGGIAVEGVATPVYRRNFYLEHGQIRGAWFDIAESAFGLMLVLEFLIKIVADGVMFTPNSYFRSLWNFLDFLIMAGLLVNLTTALIFIGGLSRLTRSLKALRALRLITLIDKMRKTFEDLIISGAVRILDAALLAMLYMIPYAVWGLNIFAGKMNECNDDGVAGASQCVGEYDTNVIGDSFGYLVPRVWDNPSPSTTFSFDSFRASLLILFEIVSLEGWIDVLGVATSITGEGKQPQTNASEFNAIFFLIYNLMGGVVILTLFVSIIIANFSSKTGAAFRTQAQREWIDLKKLIRRQRPSKRPRQRPTSGFRAWCFDRAVRKHGSWSRFMTALFVAHVFALMTQTFNSSDTLTLVRDFFFLAVAAFYVADVLIRFYGLGWRSFKANGWNLFDALVAGGSLTTTAIGQVQGNLGFVMQQLEKLFLVSIAFKLVQRTNSLNKLFKTAVASLPVILSLLALWLTLFLFFAILFVEVFSLTKWGSAETREQNYSTLGSALVMLAFMSTGEGWNQYMHDYALVYPRCTNSSNVDPDSDCGSIGWAFTLFIAWNLLSMYIFVNMFTGVVVQSFGYVMQTTGGAKSITREEMRAFKKVWGEYANPRTGLLDRTNFVPFFGRLSGIFEVRIYPAEYSIPNIMALSAPDGNEHKVLLSVVDSEKNTVGVDTGKLGQVLSGLDHNKIRQRRNLYIRLYHEASVLCPPGKGISFTDMLLLLAHYKLINDHEALELSELVVRNEINKIVTDLVNLDRVRSLLKMISHRRRYLAHKQRQRQSHLSQDIPAIVVDSLPPTPPPLTRDITSPGVDRRSWSAQYQSPEQSPTMKPMDMSPDVSLGFDSASNLRRSRRVSDISMLSAELRQDYTFSSRESVGVDEDPQQVVAAMQNSLWGVSIEMMLQAAEDED</sequence>
<comment type="similarity">
    <text evidence="14">Belongs to the calcium channel alpha-1 subunit (TC 1.A.1.11) family.</text>
</comment>
<dbReference type="InterPro" id="IPR050599">
    <property type="entry name" value="VDCC_alpha-1_subunit"/>
</dbReference>
<feature type="transmembrane region" description="Helical" evidence="17">
    <location>
        <begin position="1455"/>
        <end position="1473"/>
    </location>
</feature>
<keyword evidence="10" id="KW-0406">Ion transport</keyword>
<keyword evidence="6 17" id="KW-0812">Transmembrane</keyword>
<feature type="compositionally biased region" description="Basic and acidic residues" evidence="16">
    <location>
        <begin position="1"/>
        <end position="18"/>
    </location>
</feature>
<evidence type="ECO:0000256" key="13">
    <source>
        <dbReference type="ARBA" id="ARBA00023303"/>
    </source>
</evidence>
<evidence type="ECO:0000256" key="8">
    <source>
        <dbReference type="ARBA" id="ARBA00022882"/>
    </source>
</evidence>
<evidence type="ECO:0000256" key="3">
    <source>
        <dbReference type="ARBA" id="ARBA00022475"/>
    </source>
</evidence>
<feature type="transmembrane region" description="Helical" evidence="17">
    <location>
        <begin position="648"/>
        <end position="665"/>
    </location>
</feature>
<dbReference type="Proteomes" id="UP000054196">
    <property type="component" value="Unassembled WGS sequence"/>
</dbReference>
<evidence type="ECO:0000256" key="7">
    <source>
        <dbReference type="ARBA" id="ARBA00022837"/>
    </source>
</evidence>
<dbReference type="OrthoDB" id="416585at2759"/>
<dbReference type="GO" id="GO:0008331">
    <property type="term" value="F:high voltage-gated calcium channel activity"/>
    <property type="evidence" value="ECO:0007669"/>
    <property type="project" value="TreeGrafter"/>
</dbReference>
<feature type="domain" description="Ion transport" evidence="18">
    <location>
        <begin position="371"/>
        <end position="606"/>
    </location>
</feature>
<name>R7S2U2_PUNST</name>
<feature type="transmembrane region" description="Helical" evidence="17">
    <location>
        <begin position="1634"/>
        <end position="1653"/>
    </location>
</feature>
<feature type="transmembrane region" description="Helical" evidence="17">
    <location>
        <begin position="841"/>
        <end position="865"/>
    </location>
</feature>
<evidence type="ECO:0000313" key="19">
    <source>
        <dbReference type="EMBL" id="EIN04112.1"/>
    </source>
</evidence>
<feature type="transmembrane region" description="Helical" evidence="17">
    <location>
        <begin position="1168"/>
        <end position="1189"/>
    </location>
</feature>
<evidence type="ECO:0000256" key="2">
    <source>
        <dbReference type="ARBA" id="ARBA00022448"/>
    </source>
</evidence>
<keyword evidence="7" id="KW-0106">Calcium</keyword>
<dbReference type="GeneID" id="18878139"/>
<dbReference type="KEGG" id="psq:PUNSTDRAFT_128445"/>
<feature type="transmembrane region" description="Helical" evidence="17">
    <location>
        <begin position="381"/>
        <end position="400"/>
    </location>
</feature>
<feature type="transmembrane region" description="Helical" evidence="17">
    <location>
        <begin position="540"/>
        <end position="557"/>
    </location>
</feature>
<dbReference type="EMBL" id="JH687556">
    <property type="protein sequence ID" value="EIN04112.1"/>
    <property type="molecule type" value="Genomic_DNA"/>
</dbReference>
<feature type="transmembrane region" description="Helical" evidence="17">
    <location>
        <begin position="711"/>
        <end position="730"/>
    </location>
</feature>
<feature type="transmembrane region" description="Helical" evidence="17">
    <location>
        <begin position="1541"/>
        <end position="1568"/>
    </location>
</feature>
<evidence type="ECO:0000256" key="9">
    <source>
        <dbReference type="ARBA" id="ARBA00022989"/>
    </source>
</evidence>
<dbReference type="Pfam" id="PF00520">
    <property type="entry name" value="Ion_trans"/>
    <property type="match status" value="4"/>
</dbReference>
<organism evidence="19 20">
    <name type="scientific">Punctularia strigosozonata (strain HHB-11173)</name>
    <name type="common">White-rot fungus</name>
    <dbReference type="NCBI Taxonomy" id="741275"/>
    <lineage>
        <taxon>Eukaryota</taxon>
        <taxon>Fungi</taxon>
        <taxon>Dikarya</taxon>
        <taxon>Basidiomycota</taxon>
        <taxon>Agaricomycotina</taxon>
        <taxon>Agaricomycetes</taxon>
        <taxon>Corticiales</taxon>
        <taxon>Punctulariaceae</taxon>
        <taxon>Punctularia</taxon>
    </lineage>
</organism>
<feature type="domain" description="Ion transport" evidence="18">
    <location>
        <begin position="1422"/>
        <end position="1670"/>
    </location>
</feature>
<keyword evidence="5" id="KW-0107">Calcium channel</keyword>
<evidence type="ECO:0000256" key="10">
    <source>
        <dbReference type="ARBA" id="ARBA00023065"/>
    </source>
</evidence>
<feature type="transmembrane region" description="Helical" evidence="17">
    <location>
        <begin position="1129"/>
        <end position="1148"/>
    </location>
</feature>